<sequence>MRWCGRGGLQSWCARGAERGRTRGTSGLSTWKEAHQEVCELQYTHEPISPVKPVANMTVDELLSSYRGCAFGARRLAEAADILYEMTTSDATVFMGLAGAMVPAGMRTVVCELIREGCVDVLVSTGANMVHDVIEALGHHHYKGTENVDDVHLRQCNINRIYDVFLPESSYEAFEAFALEVYEDIYASRHTISIRELMDEFGARLDDENSILRCAHEHGVPVYCPAVQDSSFGLQGWLFNQTHNLVLDAWADMREIIDTCYEASSVGALFVGGGVPKNFILQTTIVTSKGFDYVVQLTMDRPEPGGLSGATLEEAQSWGKVSENARRVVVYSDATITLPMLAASLLERLRKGK</sequence>
<dbReference type="GO" id="GO:0034038">
    <property type="term" value="F:deoxyhypusine synthase activity"/>
    <property type="evidence" value="ECO:0007669"/>
    <property type="project" value="UniProtKB-UniRule"/>
</dbReference>
<dbReference type="InterPro" id="IPR036982">
    <property type="entry name" value="Deoxyhypusine_synthase_sf"/>
</dbReference>
<dbReference type="HAMAP" id="MF_00153">
    <property type="entry name" value="DHS"/>
    <property type="match status" value="1"/>
</dbReference>
<dbReference type="NCBIfam" id="TIGR00321">
    <property type="entry name" value="dhys"/>
    <property type="match status" value="1"/>
</dbReference>
<evidence type="ECO:0000256" key="3">
    <source>
        <dbReference type="ARBA" id="ARBA00002823"/>
    </source>
</evidence>
<evidence type="ECO:0000313" key="10">
    <source>
        <dbReference type="EMBL" id="HIH70401.1"/>
    </source>
</evidence>
<keyword evidence="6 9" id="KW-0808">Transferase</keyword>
<dbReference type="PANTHER" id="PTHR11703:SF2">
    <property type="entry name" value="DEOXYHYPUSINE SYNTHASE-LIKE PROTEIN"/>
    <property type="match status" value="1"/>
</dbReference>
<dbReference type="InterPro" id="IPR002773">
    <property type="entry name" value="Deoxyhypusine_synthase"/>
</dbReference>
<evidence type="ECO:0000256" key="2">
    <source>
        <dbReference type="ARBA" id="ARBA00001911"/>
    </source>
</evidence>
<dbReference type="PANTHER" id="PTHR11703">
    <property type="entry name" value="DEOXYHYPUSINE SYNTHASE"/>
    <property type="match status" value="1"/>
</dbReference>
<reference evidence="10" key="1">
    <citation type="journal article" date="2020" name="bioRxiv">
        <title>A rank-normalized archaeal taxonomy based on genome phylogeny resolves widespread incomplete and uneven classifications.</title>
        <authorList>
            <person name="Rinke C."/>
            <person name="Chuvochina M."/>
            <person name="Mussig A.J."/>
            <person name="Chaumeil P.-A."/>
            <person name="Waite D.W."/>
            <person name="Whitman W.B."/>
            <person name="Parks D.H."/>
            <person name="Hugenholtz P."/>
        </authorList>
    </citation>
    <scope>NUCLEOTIDE SEQUENCE</scope>
    <source>
        <strain evidence="10">UBA12518</strain>
    </source>
</reference>
<feature type="active site" description="Nucleophile" evidence="9">
    <location>
        <position position="320"/>
    </location>
</feature>
<evidence type="ECO:0000256" key="1">
    <source>
        <dbReference type="ARBA" id="ARBA00000952"/>
    </source>
</evidence>
<evidence type="ECO:0000256" key="6">
    <source>
        <dbReference type="ARBA" id="ARBA00022679"/>
    </source>
</evidence>
<accession>A0A832RZZ8</accession>
<comment type="similarity">
    <text evidence="5 9">Belongs to the deoxyhypusine synthase family.</text>
</comment>
<dbReference type="Gene3D" id="3.40.910.10">
    <property type="entry name" value="Deoxyhypusine synthase"/>
    <property type="match status" value="1"/>
</dbReference>
<dbReference type="InterPro" id="IPR029035">
    <property type="entry name" value="DHS-like_NAD/FAD-binding_dom"/>
</dbReference>
<organism evidence="10 11">
    <name type="scientific">Methermicoccus shengliensis</name>
    <dbReference type="NCBI Taxonomy" id="660064"/>
    <lineage>
        <taxon>Archaea</taxon>
        <taxon>Methanobacteriati</taxon>
        <taxon>Methanobacteriota</taxon>
        <taxon>Stenosarchaea group</taxon>
        <taxon>Methanomicrobia</taxon>
        <taxon>Methanosarcinales</taxon>
        <taxon>Methermicoccaceae</taxon>
        <taxon>Methermicoccus</taxon>
    </lineage>
</organism>
<comment type="cofactor">
    <cofactor evidence="2 9">
        <name>NAD(+)</name>
        <dbReference type="ChEBI" id="CHEBI:57540"/>
    </cofactor>
</comment>
<proteinExistence type="inferred from homology"/>
<dbReference type="NCBIfam" id="NF002630">
    <property type="entry name" value="PRK02301.1"/>
    <property type="match status" value="1"/>
</dbReference>
<gene>
    <name evidence="9" type="primary">dys</name>
    <name evidence="10" type="ORF">HA299_07350</name>
</gene>
<dbReference type="EC" id="2.5.1.46" evidence="9"/>
<name>A0A832RZZ8_9EURY</name>
<keyword evidence="7 9" id="KW-0520">NAD</keyword>
<evidence type="ECO:0000256" key="5">
    <source>
        <dbReference type="ARBA" id="ARBA00009892"/>
    </source>
</evidence>
<keyword evidence="8 9" id="KW-0386">Hypusine biosynthesis</keyword>
<comment type="catalytic activity">
    <reaction evidence="1 9">
        <text>[eIF5A protein]-L-lysine + spermidine = [eIF5A protein]-deoxyhypusine + propane-1,3-diamine</text>
        <dbReference type="Rhea" id="RHEA:33299"/>
        <dbReference type="Rhea" id="RHEA-COMP:10143"/>
        <dbReference type="Rhea" id="RHEA-COMP:10144"/>
        <dbReference type="ChEBI" id="CHEBI:29969"/>
        <dbReference type="ChEBI" id="CHEBI:57484"/>
        <dbReference type="ChEBI" id="CHEBI:57834"/>
        <dbReference type="ChEBI" id="CHEBI:82657"/>
        <dbReference type="EC" id="2.5.1.46"/>
    </reaction>
</comment>
<evidence type="ECO:0000256" key="9">
    <source>
        <dbReference type="HAMAP-Rule" id="MF_00153"/>
    </source>
</evidence>
<comment type="function">
    <text evidence="3 9">Catalyzes the NAD-dependent oxidative cleavage of spermidine and the subsequent transfer of the butylamine moiety of spermidine to the epsilon-amino group of a specific lysine residue of the eIF-5A precursor protein to form the intermediate deoxyhypusine residue.</text>
</comment>
<dbReference type="Pfam" id="PF01916">
    <property type="entry name" value="DS"/>
    <property type="match status" value="1"/>
</dbReference>
<protein>
    <recommendedName>
        <fullName evidence="9">Probable deoxyhypusine synthase</fullName>
        <shortName evidence="9">DHS</shortName>
        <ecNumber evidence="9">2.5.1.46</ecNumber>
    </recommendedName>
</protein>
<dbReference type="AlphaFoldDB" id="A0A832RZZ8"/>
<dbReference type="InterPro" id="IPR022899">
    <property type="entry name" value="Deoxyhypus_synthase_arc"/>
</dbReference>
<comment type="pathway">
    <text evidence="4 9">Protein modification; eIF5A hypusination.</text>
</comment>
<dbReference type="UniPathway" id="UPA00354"/>
<dbReference type="SUPFAM" id="SSF52467">
    <property type="entry name" value="DHS-like NAD/FAD-binding domain"/>
    <property type="match status" value="1"/>
</dbReference>
<comment type="caution">
    <text evidence="10">The sequence shown here is derived from an EMBL/GenBank/DDBJ whole genome shotgun (WGS) entry which is preliminary data.</text>
</comment>
<dbReference type="Proteomes" id="UP000600363">
    <property type="component" value="Unassembled WGS sequence"/>
</dbReference>
<evidence type="ECO:0000256" key="4">
    <source>
        <dbReference type="ARBA" id="ARBA00005041"/>
    </source>
</evidence>
<evidence type="ECO:0000313" key="11">
    <source>
        <dbReference type="Proteomes" id="UP000600363"/>
    </source>
</evidence>
<dbReference type="EMBL" id="DUIH01000023">
    <property type="protein sequence ID" value="HIH70401.1"/>
    <property type="molecule type" value="Genomic_DNA"/>
</dbReference>
<evidence type="ECO:0000256" key="8">
    <source>
        <dbReference type="ARBA" id="ARBA00023256"/>
    </source>
</evidence>
<dbReference type="GO" id="GO:0005737">
    <property type="term" value="C:cytoplasm"/>
    <property type="evidence" value="ECO:0007669"/>
    <property type="project" value="TreeGrafter"/>
</dbReference>
<evidence type="ECO:0000256" key="7">
    <source>
        <dbReference type="ARBA" id="ARBA00023027"/>
    </source>
</evidence>